<evidence type="ECO:0000313" key="1">
    <source>
        <dbReference type="EMBL" id="SOZ64139.1"/>
    </source>
</evidence>
<organism evidence="1">
    <name type="scientific">Cupriavidus taiwanensis</name>
    <dbReference type="NCBI Taxonomy" id="164546"/>
    <lineage>
        <taxon>Bacteria</taxon>
        <taxon>Pseudomonadati</taxon>
        <taxon>Pseudomonadota</taxon>
        <taxon>Betaproteobacteria</taxon>
        <taxon>Burkholderiales</taxon>
        <taxon>Burkholderiaceae</taxon>
        <taxon>Cupriavidus</taxon>
    </lineage>
</organism>
<accession>A0A375E457</accession>
<comment type="caution">
    <text evidence="1">The sequence shown here is derived from an EMBL/GenBank/DDBJ whole genome shotgun (WGS) entry which is preliminary data.</text>
</comment>
<sequence>MRMVVSTLAGIAGTGAQQARGAKGLAKHTVFLYSTRTFRWGRPGRPPGVRPRRQPGRR</sequence>
<dbReference type="Proteomes" id="UP000256952">
    <property type="component" value="Chromosome CBM2613_a"/>
</dbReference>
<protein>
    <submittedName>
        <fullName evidence="1">Uncharacterized protein</fullName>
    </submittedName>
</protein>
<dbReference type="AlphaFoldDB" id="A0A375E457"/>
<name>A0A375E457_9BURK</name>
<proteinExistence type="predicted"/>
<dbReference type="EMBL" id="OFTH01000029">
    <property type="protein sequence ID" value="SOZ64139.1"/>
    <property type="molecule type" value="Genomic_DNA"/>
</dbReference>
<reference evidence="1" key="1">
    <citation type="submission" date="2018-01" db="EMBL/GenBank/DDBJ databases">
        <authorList>
            <person name="Clerissi C."/>
        </authorList>
    </citation>
    <scope>NUCLEOTIDE SEQUENCE</scope>
    <source>
        <strain evidence="1">Cupriavidus taiwanensis STM 8556</strain>
    </source>
</reference>
<gene>
    <name evidence="1" type="ORF">CBM2613_A50304</name>
</gene>